<dbReference type="EMBL" id="JARKIE010000265">
    <property type="protein sequence ID" value="KAJ7659923.1"/>
    <property type="molecule type" value="Genomic_DNA"/>
</dbReference>
<gene>
    <name evidence="2" type="ORF">B0H17DRAFT_337095</name>
</gene>
<proteinExistence type="predicted"/>
<dbReference type="AlphaFoldDB" id="A0AAD7CRV4"/>
<name>A0AAD7CRV4_MYCRO</name>
<evidence type="ECO:0000256" key="1">
    <source>
        <dbReference type="SAM" id="MobiDB-lite"/>
    </source>
</evidence>
<keyword evidence="3" id="KW-1185">Reference proteome</keyword>
<dbReference type="Proteomes" id="UP001221757">
    <property type="component" value="Unassembled WGS sequence"/>
</dbReference>
<organism evidence="2 3">
    <name type="scientific">Mycena rosella</name>
    <name type="common">Pink bonnet</name>
    <name type="synonym">Agaricus rosellus</name>
    <dbReference type="NCBI Taxonomy" id="1033263"/>
    <lineage>
        <taxon>Eukaryota</taxon>
        <taxon>Fungi</taxon>
        <taxon>Dikarya</taxon>
        <taxon>Basidiomycota</taxon>
        <taxon>Agaricomycotina</taxon>
        <taxon>Agaricomycetes</taxon>
        <taxon>Agaricomycetidae</taxon>
        <taxon>Agaricales</taxon>
        <taxon>Marasmiineae</taxon>
        <taxon>Mycenaceae</taxon>
        <taxon>Mycena</taxon>
    </lineage>
</organism>
<accession>A0AAD7CRV4</accession>
<evidence type="ECO:0000313" key="3">
    <source>
        <dbReference type="Proteomes" id="UP001221757"/>
    </source>
</evidence>
<comment type="caution">
    <text evidence="2">The sequence shown here is derived from an EMBL/GenBank/DDBJ whole genome shotgun (WGS) entry which is preliminary data.</text>
</comment>
<reference evidence="2" key="1">
    <citation type="submission" date="2023-03" db="EMBL/GenBank/DDBJ databases">
        <title>Massive genome expansion in bonnet fungi (Mycena s.s.) driven by repeated elements and novel gene families across ecological guilds.</title>
        <authorList>
            <consortium name="Lawrence Berkeley National Laboratory"/>
            <person name="Harder C.B."/>
            <person name="Miyauchi S."/>
            <person name="Viragh M."/>
            <person name="Kuo A."/>
            <person name="Thoen E."/>
            <person name="Andreopoulos B."/>
            <person name="Lu D."/>
            <person name="Skrede I."/>
            <person name="Drula E."/>
            <person name="Henrissat B."/>
            <person name="Morin E."/>
            <person name="Kohler A."/>
            <person name="Barry K."/>
            <person name="LaButti K."/>
            <person name="Morin E."/>
            <person name="Salamov A."/>
            <person name="Lipzen A."/>
            <person name="Mereny Z."/>
            <person name="Hegedus B."/>
            <person name="Baldrian P."/>
            <person name="Stursova M."/>
            <person name="Weitz H."/>
            <person name="Taylor A."/>
            <person name="Grigoriev I.V."/>
            <person name="Nagy L.G."/>
            <person name="Martin F."/>
            <person name="Kauserud H."/>
        </authorList>
    </citation>
    <scope>NUCLEOTIDE SEQUENCE</scope>
    <source>
        <strain evidence="2">CBHHK067</strain>
    </source>
</reference>
<protein>
    <submittedName>
        <fullName evidence="2">Uncharacterized protein</fullName>
    </submittedName>
</protein>
<feature type="region of interest" description="Disordered" evidence="1">
    <location>
        <begin position="249"/>
        <end position="271"/>
    </location>
</feature>
<evidence type="ECO:0000313" key="2">
    <source>
        <dbReference type="EMBL" id="KAJ7659923.1"/>
    </source>
</evidence>
<sequence length="297" mass="32947">METSAGAAEPSAALPLDFLSPFLTESLDDSAIIFWRERERWDTGANIRLMIPRFENPHFRPLQIQAVPRAQLFDAEDSEEPDVELQKMLDELIQANLDADISGRVKKKRKLNAAPAVETSVVFRLLSTPHPISLLPRPPPPPITREPECEDTPIEAETRRRQAEAVAVDAAWVMQESARVPPAFRAGRVRRVQAPPEFASMMIAHCLQSPRKTRPPVPRSQLAHYPYVAAPILPSRDAKGAIPSVEVAEVPNTPRKTRKRRRGKGGDQVRPQATFWWPAAGCGGKSLGYGMGHGSQL</sequence>